<dbReference type="EMBL" id="VFMN01000001">
    <property type="protein sequence ID" value="TQJ10125.1"/>
    <property type="molecule type" value="Genomic_DNA"/>
</dbReference>
<reference evidence="9 10" key="1">
    <citation type="submission" date="2019-06" db="EMBL/GenBank/DDBJ databases">
        <title>Sequencing the genomes of 1000 actinobacteria strains.</title>
        <authorList>
            <person name="Klenk H.-P."/>
        </authorList>
    </citation>
    <scope>NUCLEOTIDE SEQUENCE [LARGE SCALE GENOMIC DNA]</scope>
    <source>
        <strain evidence="9 10">DSM 18607</strain>
    </source>
</reference>
<comment type="subcellular location">
    <subcellularLocation>
        <location evidence="1">Membrane</location>
        <topology evidence="1">Multi-pass membrane protein</topology>
    </subcellularLocation>
</comment>
<evidence type="ECO:0000256" key="7">
    <source>
        <dbReference type="SAM" id="Phobius"/>
    </source>
</evidence>
<evidence type="ECO:0000256" key="6">
    <source>
        <dbReference type="SAM" id="MobiDB-lite"/>
    </source>
</evidence>
<dbReference type="Proteomes" id="UP000317893">
    <property type="component" value="Unassembled WGS sequence"/>
</dbReference>
<dbReference type="PANTHER" id="PTHR43229">
    <property type="entry name" value="NODULATION PROTEIN J"/>
    <property type="match status" value="1"/>
</dbReference>
<protein>
    <submittedName>
        <fullName evidence="9">ABC-2 type transport system permease protein</fullName>
    </submittedName>
</protein>
<dbReference type="AlphaFoldDB" id="A0A542E485"/>
<keyword evidence="3 7" id="KW-1133">Transmembrane helix</keyword>
<evidence type="ECO:0000313" key="10">
    <source>
        <dbReference type="Proteomes" id="UP000317893"/>
    </source>
</evidence>
<feature type="transmembrane region" description="Helical" evidence="7">
    <location>
        <begin position="183"/>
        <end position="203"/>
    </location>
</feature>
<dbReference type="PIRSF" id="PIRSF006648">
    <property type="entry name" value="DrrB"/>
    <property type="match status" value="1"/>
</dbReference>
<evidence type="ECO:0000259" key="8">
    <source>
        <dbReference type="Pfam" id="PF01061"/>
    </source>
</evidence>
<dbReference type="RefSeq" id="WP_246061281.1">
    <property type="nucleotide sequence ID" value="NZ_BAAAPR010000001.1"/>
</dbReference>
<keyword evidence="2 7" id="KW-0812">Transmembrane</keyword>
<dbReference type="GO" id="GO:0140359">
    <property type="term" value="F:ABC-type transporter activity"/>
    <property type="evidence" value="ECO:0007669"/>
    <property type="project" value="InterPro"/>
</dbReference>
<evidence type="ECO:0000256" key="5">
    <source>
        <dbReference type="ARBA" id="ARBA00023251"/>
    </source>
</evidence>
<feature type="transmembrane region" description="Helical" evidence="7">
    <location>
        <begin position="120"/>
        <end position="147"/>
    </location>
</feature>
<dbReference type="GO" id="GO:0043190">
    <property type="term" value="C:ATP-binding cassette (ABC) transporter complex"/>
    <property type="evidence" value="ECO:0007669"/>
    <property type="project" value="InterPro"/>
</dbReference>
<feature type="domain" description="ABC-2 type transporter transmembrane" evidence="8">
    <location>
        <begin position="34"/>
        <end position="232"/>
    </location>
</feature>
<feature type="transmembrane region" description="Helical" evidence="7">
    <location>
        <begin position="45"/>
        <end position="67"/>
    </location>
</feature>
<accession>A0A542E485</accession>
<dbReference type="Pfam" id="PF01061">
    <property type="entry name" value="ABC2_membrane"/>
    <property type="match status" value="1"/>
</dbReference>
<comment type="caution">
    <text evidence="9">The sequence shown here is derived from an EMBL/GenBank/DDBJ whole genome shotgun (WGS) entry which is preliminary data.</text>
</comment>
<dbReference type="InterPro" id="IPR000412">
    <property type="entry name" value="ABC_2_transport"/>
</dbReference>
<feature type="transmembrane region" description="Helical" evidence="7">
    <location>
        <begin position="79"/>
        <end position="99"/>
    </location>
</feature>
<feature type="transmembrane region" description="Helical" evidence="7">
    <location>
        <begin position="153"/>
        <end position="176"/>
    </location>
</feature>
<keyword evidence="10" id="KW-1185">Reference proteome</keyword>
<feature type="transmembrane region" description="Helical" evidence="7">
    <location>
        <begin position="231"/>
        <end position="256"/>
    </location>
</feature>
<dbReference type="GO" id="GO:0046677">
    <property type="term" value="P:response to antibiotic"/>
    <property type="evidence" value="ECO:0007669"/>
    <property type="project" value="UniProtKB-KW"/>
</dbReference>
<evidence type="ECO:0000256" key="1">
    <source>
        <dbReference type="ARBA" id="ARBA00004141"/>
    </source>
</evidence>
<keyword evidence="5" id="KW-0046">Antibiotic resistance</keyword>
<keyword evidence="4 7" id="KW-0472">Membrane</keyword>
<dbReference type="InterPro" id="IPR013525">
    <property type="entry name" value="ABC2_TM"/>
</dbReference>
<evidence type="ECO:0000256" key="3">
    <source>
        <dbReference type="ARBA" id="ARBA00022989"/>
    </source>
</evidence>
<evidence type="ECO:0000256" key="4">
    <source>
        <dbReference type="ARBA" id="ARBA00023136"/>
    </source>
</evidence>
<gene>
    <name evidence="9" type="ORF">FB458_3244</name>
</gene>
<name>A0A542E485_9MICO</name>
<dbReference type="PANTHER" id="PTHR43229:SF2">
    <property type="entry name" value="NODULATION PROTEIN J"/>
    <property type="match status" value="1"/>
</dbReference>
<dbReference type="InterPro" id="IPR051784">
    <property type="entry name" value="Nod_factor_ABC_transporter"/>
</dbReference>
<evidence type="ECO:0000313" key="9">
    <source>
        <dbReference type="EMBL" id="TQJ10125.1"/>
    </source>
</evidence>
<sequence length="264" mass="26899">MTTPDLSPTVGAGGATHAGPAPARARVLAQARFEAATLLRNGEQLLVSLVLPLGALVGLVLASVPSLGDGRRVDVATPGVLALCVVSAAFTSQAIATGFDRRYAVLRLLGTTPLGRDGLLAAKAVATLAVEVLQWLVIGVVAALLGWRPEALGWAPALVFLLVGTWAFVALALLLAGTLRAEGVLAVANLVWILLVGLGGVLVPRSELPAGLSHIALLLPSSALADGLRGAFVTGTLAAGSLLVLVGWGVVATLLARRTFRWSD</sequence>
<proteinExistence type="predicted"/>
<evidence type="ECO:0000256" key="2">
    <source>
        <dbReference type="ARBA" id="ARBA00022692"/>
    </source>
</evidence>
<organism evidence="9 10">
    <name type="scientific">Lapillicoccus jejuensis</name>
    <dbReference type="NCBI Taxonomy" id="402171"/>
    <lineage>
        <taxon>Bacteria</taxon>
        <taxon>Bacillati</taxon>
        <taxon>Actinomycetota</taxon>
        <taxon>Actinomycetes</taxon>
        <taxon>Micrococcales</taxon>
        <taxon>Intrasporangiaceae</taxon>
        <taxon>Lapillicoccus</taxon>
    </lineage>
</organism>
<feature type="region of interest" description="Disordered" evidence="6">
    <location>
        <begin position="1"/>
        <end position="20"/>
    </location>
</feature>